<dbReference type="Gene3D" id="1.25.40.10">
    <property type="entry name" value="Tetratricopeptide repeat domain"/>
    <property type="match status" value="1"/>
</dbReference>
<dbReference type="SMART" id="SM01043">
    <property type="entry name" value="BTAD"/>
    <property type="match status" value="1"/>
</dbReference>
<comment type="caution">
    <text evidence="2">The sequence shown here is derived from an EMBL/GenBank/DDBJ whole genome shotgun (WGS) entry which is preliminary data.</text>
</comment>
<name>A0A840AV33_9HYPH</name>
<reference evidence="2 3" key="1">
    <citation type="submission" date="2020-08" db="EMBL/GenBank/DDBJ databases">
        <title>Genomic Encyclopedia of Type Strains, Phase IV (KMG-IV): sequencing the most valuable type-strain genomes for metagenomic binning, comparative biology and taxonomic classification.</title>
        <authorList>
            <person name="Goeker M."/>
        </authorList>
    </citation>
    <scope>NUCLEOTIDE SEQUENCE [LARGE SCALE GENOMIC DNA]</scope>
    <source>
        <strain evidence="2 3">DSM 25966</strain>
    </source>
</reference>
<keyword evidence="3" id="KW-1185">Reference proteome</keyword>
<dbReference type="InterPro" id="IPR011990">
    <property type="entry name" value="TPR-like_helical_dom_sf"/>
</dbReference>
<dbReference type="Proteomes" id="UP000553963">
    <property type="component" value="Unassembled WGS sequence"/>
</dbReference>
<evidence type="ECO:0000313" key="2">
    <source>
        <dbReference type="EMBL" id="MBB3933028.1"/>
    </source>
</evidence>
<dbReference type="InterPro" id="IPR005158">
    <property type="entry name" value="BTAD"/>
</dbReference>
<evidence type="ECO:0000313" key="3">
    <source>
        <dbReference type="Proteomes" id="UP000553963"/>
    </source>
</evidence>
<dbReference type="InterPro" id="IPR036388">
    <property type="entry name" value="WH-like_DNA-bd_sf"/>
</dbReference>
<dbReference type="GO" id="GO:0003677">
    <property type="term" value="F:DNA binding"/>
    <property type="evidence" value="ECO:0007669"/>
    <property type="project" value="UniProtKB-KW"/>
</dbReference>
<gene>
    <name evidence="2" type="ORF">GGR25_004092</name>
</gene>
<dbReference type="InterPro" id="IPR051677">
    <property type="entry name" value="AfsR-DnrI-RedD_regulator"/>
</dbReference>
<evidence type="ECO:0000259" key="1">
    <source>
        <dbReference type="SMART" id="SM01043"/>
    </source>
</evidence>
<dbReference type="AlphaFoldDB" id="A0A840AV33"/>
<dbReference type="Gene3D" id="1.10.10.10">
    <property type="entry name" value="Winged helix-like DNA-binding domain superfamily/Winged helix DNA-binding domain"/>
    <property type="match status" value="1"/>
</dbReference>
<sequence length="487" mass="54477">MEAASLAYFFDQQQDVVAALARLLPKLRAGSLALVADSDLAPTSAEPALAAFRSAEDLGFHRAPLSFGRIRADITAWAASALQGRRRGTTILAIDMGWAMRTTSATANLPLWPGAAMEIARETGLTVVSLYNRRTLLDEHLMIGLRGHPRILTEQGARSNPHWLPPEIALRGTPRQQFDHWFARLADTPSPPPVSTPQGGITFPGWLERMPDPAATPDGSPQQRWKIRCFGRLRIYRNDGSTVNWSIKGGATRKTKTLFAYLLQKGAQGAAIDELADLLWPEAEALEQSRNRLYHTVRSLRQVLGADGDDRAASPVRREDSRYVLVPPEGSWIDIATFEQLCRQSDGHIRAGEFDEALICLEAADRLYTGDLFEDIPPDYADDSERDWCFSRRFWFRQMFVRVQRDAARIQRGKGDLKAALFHCQKALALDPVSEMAHEEAMLVLHAQGRRDAIERQYRLYTTALGRQEGRPGVPALKALYERLRAS</sequence>
<protein>
    <submittedName>
        <fullName evidence="2">DNA-binding SARP family transcriptional activator</fullName>
    </submittedName>
</protein>
<dbReference type="GO" id="GO:0006355">
    <property type="term" value="P:regulation of DNA-templated transcription"/>
    <property type="evidence" value="ECO:0007669"/>
    <property type="project" value="InterPro"/>
</dbReference>
<accession>A0A840AV33</accession>
<dbReference type="Pfam" id="PF03704">
    <property type="entry name" value="BTAD"/>
    <property type="match status" value="1"/>
</dbReference>
<dbReference type="SUPFAM" id="SSF46894">
    <property type="entry name" value="C-terminal effector domain of the bipartite response regulators"/>
    <property type="match status" value="1"/>
</dbReference>
<organism evidence="2 3">
    <name type="scientific">Kaistia hirudinis</name>
    <dbReference type="NCBI Taxonomy" id="1293440"/>
    <lineage>
        <taxon>Bacteria</taxon>
        <taxon>Pseudomonadati</taxon>
        <taxon>Pseudomonadota</taxon>
        <taxon>Alphaproteobacteria</taxon>
        <taxon>Hyphomicrobiales</taxon>
        <taxon>Kaistiaceae</taxon>
        <taxon>Kaistia</taxon>
    </lineage>
</organism>
<dbReference type="PANTHER" id="PTHR35807">
    <property type="entry name" value="TRANSCRIPTIONAL REGULATOR REDD-RELATED"/>
    <property type="match status" value="1"/>
</dbReference>
<dbReference type="SUPFAM" id="SSF48452">
    <property type="entry name" value="TPR-like"/>
    <property type="match status" value="1"/>
</dbReference>
<feature type="domain" description="Bacterial transcriptional activator" evidence="1">
    <location>
        <begin position="333"/>
        <end position="485"/>
    </location>
</feature>
<keyword evidence="2" id="KW-0238">DNA-binding</keyword>
<proteinExistence type="predicted"/>
<dbReference type="InterPro" id="IPR016032">
    <property type="entry name" value="Sig_transdc_resp-reg_C-effctor"/>
</dbReference>
<dbReference type="EMBL" id="JACIDS010000005">
    <property type="protein sequence ID" value="MBB3933028.1"/>
    <property type="molecule type" value="Genomic_DNA"/>
</dbReference>